<organism evidence="2 3">
    <name type="scientific">Methylocystis parvus</name>
    <dbReference type="NCBI Taxonomy" id="134"/>
    <lineage>
        <taxon>Bacteria</taxon>
        <taxon>Pseudomonadati</taxon>
        <taxon>Pseudomonadota</taxon>
        <taxon>Alphaproteobacteria</taxon>
        <taxon>Hyphomicrobiales</taxon>
        <taxon>Methylocystaceae</taxon>
        <taxon>Methylocystis</taxon>
    </lineage>
</organism>
<feature type="signal peptide" evidence="1">
    <location>
        <begin position="1"/>
        <end position="24"/>
    </location>
</feature>
<protein>
    <submittedName>
        <fullName evidence="2">Cyclase family protein</fullName>
    </submittedName>
</protein>
<dbReference type="GO" id="GO:0004061">
    <property type="term" value="F:arylformamidase activity"/>
    <property type="evidence" value="ECO:0007669"/>
    <property type="project" value="InterPro"/>
</dbReference>
<proteinExistence type="predicted"/>
<sequence length="267" mass="28412">MRRLLSGILCAGALAASGPGGANAQTIDLSSSKVVDLSHPYDANTVYWPTEPTGFQLKQEHKGPTKGGFFYYANAFCSPEHAGTHIDAPMHFAESRWTNSDIPLDRLIRPAVIIDVTEKAAKNADYALGVADIHAWEEANGRIPDGAIVLLRTGWSARWPDRKTYLGDDAPGKTDNLHFPSYGAEAAALLVAERHVSLIGVDTASVDVGPSQDFLVHRTIGAANVPGLENLTNLDQLPPTGALVIAMPMKIAQGSGAPARVIAFAPR</sequence>
<feature type="chain" id="PRO_5025359942" evidence="1">
    <location>
        <begin position="25"/>
        <end position="267"/>
    </location>
</feature>
<gene>
    <name evidence="2" type="ORF">F7D14_01410</name>
</gene>
<dbReference type="RefSeq" id="WP_026016082.1">
    <property type="nucleotide sequence ID" value="NZ_CP044331.1"/>
</dbReference>
<dbReference type="Proteomes" id="UP000422569">
    <property type="component" value="Chromosome"/>
</dbReference>
<keyword evidence="1" id="KW-0732">Signal</keyword>
<dbReference type="KEGG" id="mpar:F7D14_01410"/>
<dbReference type="EMBL" id="CP044331">
    <property type="protein sequence ID" value="QGM96271.1"/>
    <property type="molecule type" value="Genomic_DNA"/>
</dbReference>
<name>A0A6B8M0B3_9HYPH</name>
<dbReference type="PANTHER" id="PTHR31118">
    <property type="entry name" value="CYCLASE-LIKE PROTEIN 2"/>
    <property type="match status" value="1"/>
</dbReference>
<dbReference type="Pfam" id="PF04199">
    <property type="entry name" value="Cyclase"/>
    <property type="match status" value="1"/>
</dbReference>
<dbReference type="InterPro" id="IPR007325">
    <property type="entry name" value="KFase/CYL"/>
</dbReference>
<accession>A0A6B8M0B3</accession>
<evidence type="ECO:0000313" key="2">
    <source>
        <dbReference type="EMBL" id="QGM96271.1"/>
    </source>
</evidence>
<dbReference type="InterPro" id="IPR037175">
    <property type="entry name" value="KFase_sf"/>
</dbReference>
<evidence type="ECO:0000313" key="3">
    <source>
        <dbReference type="Proteomes" id="UP000422569"/>
    </source>
</evidence>
<dbReference type="SUPFAM" id="SSF102198">
    <property type="entry name" value="Putative cyclase"/>
    <property type="match status" value="1"/>
</dbReference>
<dbReference type="GO" id="GO:0019441">
    <property type="term" value="P:L-tryptophan catabolic process to kynurenine"/>
    <property type="evidence" value="ECO:0007669"/>
    <property type="project" value="InterPro"/>
</dbReference>
<reference evidence="2 3" key="1">
    <citation type="submission" date="2019-09" db="EMBL/GenBank/DDBJ databases">
        <title>Isolation and complete genome sequencing of Methylocystis species.</title>
        <authorList>
            <person name="Rumah B.L."/>
            <person name="Stead C.E."/>
            <person name="Stevens B.C."/>
            <person name="Minton N.P."/>
            <person name="Grosse-Honebrink A."/>
            <person name="Zhang Y."/>
        </authorList>
    </citation>
    <scope>NUCLEOTIDE SEQUENCE [LARGE SCALE GENOMIC DNA]</scope>
    <source>
        <strain evidence="2 3">BRCS2</strain>
    </source>
</reference>
<keyword evidence="3" id="KW-1185">Reference proteome</keyword>
<dbReference type="Gene3D" id="3.50.30.50">
    <property type="entry name" value="Putative cyclase"/>
    <property type="match status" value="1"/>
</dbReference>
<dbReference type="PANTHER" id="PTHR31118:SF12">
    <property type="entry name" value="CYCLASE-LIKE PROTEIN 2"/>
    <property type="match status" value="1"/>
</dbReference>
<evidence type="ECO:0000256" key="1">
    <source>
        <dbReference type="SAM" id="SignalP"/>
    </source>
</evidence>
<dbReference type="AlphaFoldDB" id="A0A6B8M0B3"/>